<evidence type="ECO:0000259" key="2">
    <source>
        <dbReference type="Pfam" id="PF01425"/>
    </source>
</evidence>
<proteinExistence type="predicted"/>
<keyword evidence="4" id="KW-1185">Reference proteome</keyword>
<dbReference type="SUPFAM" id="SSF75304">
    <property type="entry name" value="Amidase signature (AS) enzymes"/>
    <property type="match status" value="1"/>
</dbReference>
<dbReference type="Proteomes" id="UP000507245">
    <property type="component" value="Unassembled WGS sequence"/>
</dbReference>
<feature type="domain" description="Amidase" evidence="2">
    <location>
        <begin position="56"/>
        <end position="171"/>
    </location>
</feature>
<dbReference type="Pfam" id="PF01425">
    <property type="entry name" value="Amidase"/>
    <property type="match status" value="1"/>
</dbReference>
<feature type="chain" id="PRO_5026891908" description="Amidase domain-containing protein" evidence="1">
    <location>
        <begin position="30"/>
        <end position="178"/>
    </location>
</feature>
<dbReference type="Gene3D" id="3.90.1300.10">
    <property type="entry name" value="Amidase signature (AS) domain"/>
    <property type="match status" value="1"/>
</dbReference>
<dbReference type="OrthoDB" id="566138at2759"/>
<feature type="signal peptide" evidence="1">
    <location>
        <begin position="1"/>
        <end position="29"/>
    </location>
</feature>
<accession>A0A6J5Y1H1</accession>
<protein>
    <recommendedName>
        <fullName evidence="2">Amidase domain-containing protein</fullName>
    </recommendedName>
</protein>
<dbReference type="EMBL" id="CAEKKB010000008">
    <property type="protein sequence ID" value="CAB4319799.1"/>
    <property type="molecule type" value="Genomic_DNA"/>
</dbReference>
<sequence length="178" mass="19398">MNPVSLQLVHNLLVILLFTFSSGPQTITGQGFSIKEATIDNLQLAFKHNQLTSRQLVQFYLVEITRLNPFLKGVIEMNPDALDLVEKADYERKTKPPFVPLSKLHAIPILVKDNTATKGKLNTITGSYALLGSVVPRDARVVTKLREAGAIILGKASLSEWSNWRSNSAPSGGSGTGD</sequence>
<dbReference type="InterPro" id="IPR023631">
    <property type="entry name" value="Amidase_dom"/>
</dbReference>
<keyword evidence="1" id="KW-0732">Signal</keyword>
<dbReference type="PANTHER" id="PTHR42678:SF36">
    <property type="entry name" value="C869.01-LIKE PROTEIN, PUTATIVE-RELATED"/>
    <property type="match status" value="1"/>
</dbReference>
<organism evidence="3 4">
    <name type="scientific">Prunus armeniaca</name>
    <name type="common">Apricot</name>
    <name type="synonym">Armeniaca vulgaris</name>
    <dbReference type="NCBI Taxonomy" id="36596"/>
    <lineage>
        <taxon>Eukaryota</taxon>
        <taxon>Viridiplantae</taxon>
        <taxon>Streptophyta</taxon>
        <taxon>Embryophyta</taxon>
        <taxon>Tracheophyta</taxon>
        <taxon>Spermatophyta</taxon>
        <taxon>Magnoliopsida</taxon>
        <taxon>eudicotyledons</taxon>
        <taxon>Gunneridae</taxon>
        <taxon>Pentapetalae</taxon>
        <taxon>rosids</taxon>
        <taxon>fabids</taxon>
        <taxon>Rosales</taxon>
        <taxon>Rosaceae</taxon>
        <taxon>Amygdaloideae</taxon>
        <taxon>Amygdaleae</taxon>
        <taxon>Prunus</taxon>
    </lineage>
</organism>
<gene>
    <name evidence="3" type="ORF">ORAREDHAP_LOCUS47459</name>
</gene>
<evidence type="ECO:0000313" key="3">
    <source>
        <dbReference type="EMBL" id="CAB4319799.1"/>
    </source>
</evidence>
<name>A0A6J5Y1H1_PRUAR</name>
<reference evidence="4" key="1">
    <citation type="journal article" date="2020" name="Genome Biol.">
        <title>Gamete binning: chromosome-level and haplotype-resolved genome assembly enabled by high-throughput single-cell sequencing of gamete genomes.</title>
        <authorList>
            <person name="Campoy J.A."/>
            <person name="Sun H."/>
            <person name="Goel M."/>
            <person name="Jiao W.-B."/>
            <person name="Folz-Donahue K."/>
            <person name="Wang N."/>
            <person name="Rubio M."/>
            <person name="Liu C."/>
            <person name="Kukat C."/>
            <person name="Ruiz D."/>
            <person name="Huettel B."/>
            <person name="Schneeberger K."/>
        </authorList>
    </citation>
    <scope>NUCLEOTIDE SEQUENCE [LARGE SCALE GENOMIC DNA]</scope>
    <source>
        <strain evidence="4">cv. Rojo Pasion</strain>
    </source>
</reference>
<evidence type="ECO:0000256" key="1">
    <source>
        <dbReference type="SAM" id="SignalP"/>
    </source>
</evidence>
<dbReference type="AlphaFoldDB" id="A0A6J5Y1H1"/>
<dbReference type="PANTHER" id="PTHR42678">
    <property type="entry name" value="AMIDASE"/>
    <property type="match status" value="1"/>
</dbReference>
<dbReference type="InterPro" id="IPR036928">
    <property type="entry name" value="AS_sf"/>
</dbReference>
<evidence type="ECO:0000313" key="4">
    <source>
        <dbReference type="Proteomes" id="UP000507245"/>
    </source>
</evidence>